<comment type="catalytic activity">
    <reaction evidence="9">
        <text>hydrogencarbonate + H(+) = CO2 + H2O</text>
        <dbReference type="Rhea" id="RHEA:10748"/>
        <dbReference type="ChEBI" id="CHEBI:15377"/>
        <dbReference type="ChEBI" id="CHEBI:15378"/>
        <dbReference type="ChEBI" id="CHEBI:16526"/>
        <dbReference type="ChEBI" id="CHEBI:17544"/>
        <dbReference type="EC" id="4.2.1.1"/>
    </reaction>
</comment>
<keyword evidence="7" id="KW-0325">Glycoprotein</keyword>
<dbReference type="PROSITE" id="PS51144">
    <property type="entry name" value="ALPHA_CA_2"/>
    <property type="match status" value="1"/>
</dbReference>
<feature type="signal peptide" evidence="11">
    <location>
        <begin position="1"/>
        <end position="21"/>
    </location>
</feature>
<dbReference type="OrthoDB" id="429145at2759"/>
<evidence type="ECO:0000313" key="14">
    <source>
        <dbReference type="Proteomes" id="UP000596742"/>
    </source>
</evidence>
<organism evidence="13 14">
    <name type="scientific">Mytilus galloprovincialis</name>
    <name type="common">Mediterranean mussel</name>
    <dbReference type="NCBI Taxonomy" id="29158"/>
    <lineage>
        <taxon>Eukaryota</taxon>
        <taxon>Metazoa</taxon>
        <taxon>Spiralia</taxon>
        <taxon>Lophotrochozoa</taxon>
        <taxon>Mollusca</taxon>
        <taxon>Bivalvia</taxon>
        <taxon>Autobranchia</taxon>
        <taxon>Pteriomorphia</taxon>
        <taxon>Mytilida</taxon>
        <taxon>Mytiloidea</taxon>
        <taxon>Mytilidae</taxon>
        <taxon>Mytilinae</taxon>
        <taxon>Mytilus</taxon>
    </lineage>
</organism>
<keyword evidence="5" id="KW-0479">Metal-binding</keyword>
<evidence type="ECO:0000313" key="13">
    <source>
        <dbReference type="EMBL" id="VDH96931.1"/>
    </source>
</evidence>
<dbReference type="AlphaFoldDB" id="A0A8B6BX86"/>
<dbReference type="PANTHER" id="PTHR18952:SF265">
    <property type="entry name" value="CARBONIC ANHYDRASE"/>
    <property type="match status" value="1"/>
</dbReference>
<feature type="chain" id="PRO_5033038247" description="carbonic anhydrase" evidence="11">
    <location>
        <begin position="22"/>
        <end position="443"/>
    </location>
</feature>
<dbReference type="InterPro" id="IPR036398">
    <property type="entry name" value="CA_dom_sf"/>
</dbReference>
<evidence type="ECO:0000259" key="12">
    <source>
        <dbReference type="PROSITE" id="PS51144"/>
    </source>
</evidence>
<sequence length="443" mass="51055">MEHHIFSLSVIFTFLLQNDAAKWTYDGDLGPRHWHKLFPDGCSGKQQSPIDITTQSSEHDPKLGDFAIWHDPPKPGSLFKVKNNGHSITIETLGPFHVTNGGLPSVYSTAQFHFHWGHANHQGSEHLIDNRASPLELHVVNYDSENYQSLPMAMVQPQGLAVLGVMYEIGEEDNPSLEPIIQAMKHVEDPEDDHHHELPAQRIRNFLPDDTSKYYRYNGSLTTPGCFESVIWTVFHDPMYISVRQMMTFRKILQNKRHKGKKHHKRETKDEKLVEEVLEESGMAGDKLQQMELEMTLEEDKAKDNVPTETPTLGEPPKKFYLHHGENPNTDKMQNVSQSGKEQSYNTESEKHLEQIVVKLEHENEQLIEEIERLKLVDNFRPVQPLNGRKIYRSFDSFVRKPASQEIKVIKEPCNSSIKILSSWSVLLVSIFISLFRKNELFH</sequence>
<protein>
    <recommendedName>
        <fullName evidence="3">carbonic anhydrase</fullName>
        <ecNumber evidence="3">4.2.1.1</ecNumber>
    </recommendedName>
</protein>
<feature type="coiled-coil region" evidence="10">
    <location>
        <begin position="350"/>
        <end position="377"/>
    </location>
</feature>
<dbReference type="InterPro" id="IPR001148">
    <property type="entry name" value="CA_dom"/>
</dbReference>
<keyword evidence="11" id="KW-0732">Signal</keyword>
<reference evidence="13" key="1">
    <citation type="submission" date="2018-11" db="EMBL/GenBank/DDBJ databases">
        <authorList>
            <person name="Alioto T."/>
            <person name="Alioto T."/>
        </authorList>
    </citation>
    <scope>NUCLEOTIDE SEQUENCE</scope>
</reference>
<evidence type="ECO:0000256" key="10">
    <source>
        <dbReference type="SAM" id="Coils"/>
    </source>
</evidence>
<evidence type="ECO:0000256" key="11">
    <source>
        <dbReference type="SAM" id="SignalP"/>
    </source>
</evidence>
<evidence type="ECO:0000256" key="9">
    <source>
        <dbReference type="ARBA" id="ARBA00048348"/>
    </source>
</evidence>
<evidence type="ECO:0000256" key="5">
    <source>
        <dbReference type="ARBA" id="ARBA00022723"/>
    </source>
</evidence>
<dbReference type="Proteomes" id="UP000596742">
    <property type="component" value="Unassembled WGS sequence"/>
</dbReference>
<comment type="similarity">
    <text evidence="2">Belongs to the alpha-carbonic anhydrase family.</text>
</comment>
<dbReference type="Pfam" id="PF00194">
    <property type="entry name" value="Carb_anhydrase"/>
    <property type="match status" value="1"/>
</dbReference>
<evidence type="ECO:0000256" key="4">
    <source>
        <dbReference type="ARBA" id="ARBA00022525"/>
    </source>
</evidence>
<feature type="domain" description="Alpha-carbonic anhydrase" evidence="12">
    <location>
        <begin position="21"/>
        <end position="282"/>
    </location>
</feature>
<comment type="subcellular location">
    <subcellularLocation>
        <location evidence="1">Secreted</location>
    </subcellularLocation>
</comment>
<dbReference type="Gene3D" id="3.10.200.10">
    <property type="entry name" value="Alpha carbonic anhydrase"/>
    <property type="match status" value="1"/>
</dbReference>
<comment type="caution">
    <text evidence="13">The sequence shown here is derived from an EMBL/GenBank/DDBJ whole genome shotgun (WGS) entry which is preliminary data.</text>
</comment>
<evidence type="ECO:0000256" key="8">
    <source>
        <dbReference type="ARBA" id="ARBA00023239"/>
    </source>
</evidence>
<evidence type="ECO:0000256" key="7">
    <source>
        <dbReference type="ARBA" id="ARBA00023180"/>
    </source>
</evidence>
<evidence type="ECO:0000256" key="6">
    <source>
        <dbReference type="ARBA" id="ARBA00022833"/>
    </source>
</evidence>
<evidence type="ECO:0000256" key="1">
    <source>
        <dbReference type="ARBA" id="ARBA00004613"/>
    </source>
</evidence>
<dbReference type="GO" id="GO:0005576">
    <property type="term" value="C:extracellular region"/>
    <property type="evidence" value="ECO:0007669"/>
    <property type="project" value="UniProtKB-SubCell"/>
</dbReference>
<keyword evidence="14" id="KW-1185">Reference proteome</keyword>
<keyword evidence="6" id="KW-0862">Zinc</keyword>
<dbReference type="GO" id="GO:0008270">
    <property type="term" value="F:zinc ion binding"/>
    <property type="evidence" value="ECO:0007669"/>
    <property type="project" value="InterPro"/>
</dbReference>
<dbReference type="EC" id="4.2.1.1" evidence="3"/>
<proteinExistence type="inferred from homology"/>
<dbReference type="PANTHER" id="PTHR18952">
    <property type="entry name" value="CARBONIC ANHYDRASE"/>
    <property type="match status" value="1"/>
</dbReference>
<dbReference type="EMBL" id="UYJE01000845">
    <property type="protein sequence ID" value="VDH96931.1"/>
    <property type="molecule type" value="Genomic_DNA"/>
</dbReference>
<evidence type="ECO:0000256" key="3">
    <source>
        <dbReference type="ARBA" id="ARBA00012925"/>
    </source>
</evidence>
<dbReference type="InterPro" id="IPR023561">
    <property type="entry name" value="Carbonic_anhydrase_a-class"/>
</dbReference>
<dbReference type="SUPFAM" id="SSF51069">
    <property type="entry name" value="Carbonic anhydrase"/>
    <property type="match status" value="1"/>
</dbReference>
<evidence type="ECO:0000256" key="2">
    <source>
        <dbReference type="ARBA" id="ARBA00010718"/>
    </source>
</evidence>
<accession>A0A8B6BX86</accession>
<keyword evidence="4" id="KW-0964">Secreted</keyword>
<keyword evidence="8" id="KW-0456">Lyase</keyword>
<dbReference type="GO" id="GO:0004089">
    <property type="term" value="F:carbonate dehydratase activity"/>
    <property type="evidence" value="ECO:0007669"/>
    <property type="project" value="UniProtKB-EC"/>
</dbReference>
<keyword evidence="10" id="KW-0175">Coiled coil</keyword>
<dbReference type="SMART" id="SM01057">
    <property type="entry name" value="Carb_anhydrase"/>
    <property type="match status" value="1"/>
</dbReference>
<dbReference type="FunFam" id="3.10.200.10:FF:000003">
    <property type="entry name" value="Carbonic anhydrase 12"/>
    <property type="match status" value="1"/>
</dbReference>
<name>A0A8B6BX86_MYTGA</name>
<gene>
    <name evidence="13" type="ORF">MGAL_10B011408</name>
</gene>
<dbReference type="CDD" id="cd00326">
    <property type="entry name" value="alpha_CA"/>
    <property type="match status" value="1"/>
</dbReference>